<keyword evidence="1" id="KW-0472">Membrane</keyword>
<keyword evidence="1" id="KW-1133">Transmembrane helix</keyword>
<feature type="transmembrane region" description="Helical" evidence="1">
    <location>
        <begin position="57"/>
        <end position="80"/>
    </location>
</feature>
<reference evidence="3" key="1">
    <citation type="journal article" date="2017" name="Genome Biol.">
        <title>Comparative genomics reveals high biological diversity and specific adaptations in the industrially and medically important fungal genus Aspergillus.</title>
        <authorList>
            <person name="de Vries R.P."/>
            <person name="Riley R."/>
            <person name="Wiebenga A."/>
            <person name="Aguilar-Osorio G."/>
            <person name="Amillis S."/>
            <person name="Uchima C.A."/>
            <person name="Anderluh G."/>
            <person name="Asadollahi M."/>
            <person name="Askin M."/>
            <person name="Barry K."/>
            <person name="Battaglia E."/>
            <person name="Bayram O."/>
            <person name="Benocci T."/>
            <person name="Braus-Stromeyer S.A."/>
            <person name="Caldana C."/>
            <person name="Canovas D."/>
            <person name="Cerqueira G.C."/>
            <person name="Chen F."/>
            <person name="Chen W."/>
            <person name="Choi C."/>
            <person name="Clum A."/>
            <person name="Dos Santos R.A."/>
            <person name="Damasio A.R."/>
            <person name="Diallinas G."/>
            <person name="Emri T."/>
            <person name="Fekete E."/>
            <person name="Flipphi M."/>
            <person name="Freyberg S."/>
            <person name="Gallo A."/>
            <person name="Gournas C."/>
            <person name="Habgood R."/>
            <person name="Hainaut M."/>
            <person name="Harispe M.L."/>
            <person name="Henrissat B."/>
            <person name="Hilden K.S."/>
            <person name="Hope R."/>
            <person name="Hossain A."/>
            <person name="Karabika E."/>
            <person name="Karaffa L."/>
            <person name="Karanyi Z."/>
            <person name="Krasevec N."/>
            <person name="Kuo A."/>
            <person name="Kusch H."/>
            <person name="LaButti K."/>
            <person name="Lagendijk E.L."/>
            <person name="Lapidus A."/>
            <person name="Levasseur A."/>
            <person name="Lindquist E."/>
            <person name="Lipzen A."/>
            <person name="Logrieco A.F."/>
            <person name="MacCabe A."/>
            <person name="Maekelae M.R."/>
            <person name="Malavazi I."/>
            <person name="Melin P."/>
            <person name="Meyer V."/>
            <person name="Mielnichuk N."/>
            <person name="Miskei M."/>
            <person name="Molnar A.P."/>
            <person name="Mule G."/>
            <person name="Ngan C.Y."/>
            <person name="Orejas M."/>
            <person name="Orosz E."/>
            <person name="Ouedraogo J.P."/>
            <person name="Overkamp K.M."/>
            <person name="Park H.-S."/>
            <person name="Perrone G."/>
            <person name="Piumi F."/>
            <person name="Punt P.J."/>
            <person name="Ram A.F."/>
            <person name="Ramon A."/>
            <person name="Rauscher S."/>
            <person name="Record E."/>
            <person name="Riano-Pachon D.M."/>
            <person name="Robert V."/>
            <person name="Roehrig J."/>
            <person name="Ruller R."/>
            <person name="Salamov A."/>
            <person name="Salih N.S."/>
            <person name="Samson R.A."/>
            <person name="Sandor E."/>
            <person name="Sanguinetti M."/>
            <person name="Schuetze T."/>
            <person name="Sepcic K."/>
            <person name="Shelest E."/>
            <person name="Sherlock G."/>
            <person name="Sophianopoulou V."/>
            <person name="Squina F.M."/>
            <person name="Sun H."/>
            <person name="Susca A."/>
            <person name="Todd R.B."/>
            <person name="Tsang A."/>
            <person name="Unkles S.E."/>
            <person name="van de Wiele N."/>
            <person name="van Rossen-Uffink D."/>
            <person name="Oliveira J.V."/>
            <person name="Vesth T.C."/>
            <person name="Visser J."/>
            <person name="Yu J.-H."/>
            <person name="Zhou M."/>
            <person name="Andersen M.R."/>
            <person name="Archer D.B."/>
            <person name="Baker S.E."/>
            <person name="Benoit I."/>
            <person name="Brakhage A.A."/>
            <person name="Braus G.H."/>
            <person name="Fischer R."/>
            <person name="Frisvad J.C."/>
            <person name="Goldman G.H."/>
            <person name="Houbraken J."/>
            <person name="Oakley B."/>
            <person name="Pocsi I."/>
            <person name="Scazzocchio C."/>
            <person name="Seiboth B."/>
            <person name="vanKuyk P.A."/>
            <person name="Wortman J."/>
            <person name="Dyer P.S."/>
            <person name="Grigoriev I.V."/>
        </authorList>
    </citation>
    <scope>NUCLEOTIDE SEQUENCE [LARGE SCALE GENOMIC DNA]</scope>
    <source>
        <strain evidence="3">CBS 583.65</strain>
    </source>
</reference>
<dbReference type="VEuPathDB" id="FungiDB:ASPVEDRAFT_479012"/>
<accession>A0A1L9PB32</accession>
<keyword evidence="3" id="KW-1185">Reference proteome</keyword>
<evidence type="ECO:0000313" key="2">
    <source>
        <dbReference type="EMBL" id="OJI98665.1"/>
    </source>
</evidence>
<evidence type="ECO:0000256" key="1">
    <source>
        <dbReference type="SAM" id="Phobius"/>
    </source>
</evidence>
<dbReference type="AlphaFoldDB" id="A0A1L9PB32"/>
<sequence>MGEDIKLQPPAQVHMTAPLPYDYEAQEAYPAQKNKIRSLEDMRREWRHGSKARAAQYYLLYFLACFIFGAIIGIIIGLAIRYT</sequence>
<gene>
    <name evidence="2" type="ORF">ASPVEDRAFT_479012</name>
</gene>
<name>A0A1L9PB32_ASPVE</name>
<dbReference type="RefSeq" id="XP_040664428.1">
    <property type="nucleotide sequence ID" value="XM_040813887.1"/>
</dbReference>
<evidence type="ECO:0000313" key="3">
    <source>
        <dbReference type="Proteomes" id="UP000184073"/>
    </source>
</evidence>
<proteinExistence type="predicted"/>
<dbReference type="GeneID" id="63729398"/>
<dbReference type="Proteomes" id="UP000184073">
    <property type="component" value="Unassembled WGS sequence"/>
</dbReference>
<dbReference type="EMBL" id="KV878126">
    <property type="protein sequence ID" value="OJI98665.1"/>
    <property type="molecule type" value="Genomic_DNA"/>
</dbReference>
<organism evidence="2 3">
    <name type="scientific">Aspergillus versicolor CBS 583.65</name>
    <dbReference type="NCBI Taxonomy" id="1036611"/>
    <lineage>
        <taxon>Eukaryota</taxon>
        <taxon>Fungi</taxon>
        <taxon>Dikarya</taxon>
        <taxon>Ascomycota</taxon>
        <taxon>Pezizomycotina</taxon>
        <taxon>Eurotiomycetes</taxon>
        <taxon>Eurotiomycetidae</taxon>
        <taxon>Eurotiales</taxon>
        <taxon>Aspergillaceae</taxon>
        <taxon>Aspergillus</taxon>
        <taxon>Aspergillus subgen. Nidulantes</taxon>
    </lineage>
</organism>
<keyword evidence="1" id="KW-0812">Transmembrane</keyword>
<protein>
    <submittedName>
        <fullName evidence="2">Uncharacterized protein</fullName>
    </submittedName>
</protein>
<dbReference type="OrthoDB" id="4502749at2759"/>